<dbReference type="PANTHER" id="PTHR24321:SF8">
    <property type="entry name" value="ESTRADIOL 17-BETA-DEHYDROGENASE 8-RELATED"/>
    <property type="match status" value="1"/>
</dbReference>
<dbReference type="PRINTS" id="PR00080">
    <property type="entry name" value="SDRFAMILY"/>
</dbReference>
<evidence type="ECO:0000313" key="6">
    <source>
        <dbReference type="Proteomes" id="UP000265581"/>
    </source>
</evidence>
<dbReference type="Gene3D" id="3.40.50.720">
    <property type="entry name" value="NAD(P)-binding Rossmann-like Domain"/>
    <property type="match status" value="1"/>
</dbReference>
<evidence type="ECO:0000256" key="3">
    <source>
        <dbReference type="ARBA" id="ARBA00023027"/>
    </source>
</evidence>
<dbReference type="PRINTS" id="PR00081">
    <property type="entry name" value="GDHRDH"/>
</dbReference>
<dbReference type="InterPro" id="IPR020904">
    <property type="entry name" value="Sc_DH/Rdtase_CS"/>
</dbReference>
<evidence type="ECO:0000256" key="2">
    <source>
        <dbReference type="ARBA" id="ARBA00023002"/>
    </source>
</evidence>
<gene>
    <name evidence="5" type="ORF">DX116_04705</name>
</gene>
<comment type="similarity">
    <text evidence="1 4">Belongs to the short-chain dehydrogenases/reductases (SDR) family.</text>
</comment>
<reference evidence="5 6" key="1">
    <citation type="submission" date="2018-08" db="EMBL/GenBank/DDBJ databases">
        <title>Aeromicrobium sp. M2KJ-4, whole genome shotgun sequence.</title>
        <authorList>
            <person name="Tuo L."/>
        </authorList>
    </citation>
    <scope>NUCLEOTIDE SEQUENCE [LARGE SCALE GENOMIC DNA]</scope>
    <source>
        <strain evidence="5 6">M2KJ-4</strain>
    </source>
</reference>
<dbReference type="EMBL" id="QUBR01000001">
    <property type="protein sequence ID" value="REK72900.1"/>
    <property type="molecule type" value="Genomic_DNA"/>
</dbReference>
<keyword evidence="3" id="KW-0520">NAD</keyword>
<keyword evidence="6" id="KW-1185">Reference proteome</keyword>
<dbReference type="AlphaFoldDB" id="A0A371PBX5"/>
<accession>A0A371PBX5</accession>
<dbReference type="PROSITE" id="PS00061">
    <property type="entry name" value="ADH_SHORT"/>
    <property type="match status" value="1"/>
</dbReference>
<dbReference type="OrthoDB" id="3206777at2"/>
<comment type="caution">
    <text evidence="5">The sequence shown here is derived from an EMBL/GenBank/DDBJ whole genome shotgun (WGS) entry which is preliminary data.</text>
</comment>
<dbReference type="SUPFAM" id="SSF51735">
    <property type="entry name" value="NAD(P)-binding Rossmann-fold domains"/>
    <property type="match status" value="1"/>
</dbReference>
<dbReference type="FunFam" id="3.40.50.720:FF:000084">
    <property type="entry name" value="Short-chain dehydrogenase reductase"/>
    <property type="match status" value="1"/>
</dbReference>
<evidence type="ECO:0000256" key="1">
    <source>
        <dbReference type="ARBA" id="ARBA00006484"/>
    </source>
</evidence>
<dbReference type="InterPro" id="IPR002347">
    <property type="entry name" value="SDR_fam"/>
</dbReference>
<sequence>MGTLDGKVAFITGVARGQGRSHALTLAEAGADIIGIDVCQDVESAPYPMATADELDETARLVEKLGRRAILRQADVRDLARMSEVVDEGVDELGRLDVVVANAAICTTGATLDLDDLTFQEMIDVNLKGVWHTAKAAIPHVRRGGRGGSVILASSCVTFAPVANMAHYGASKAGVNALMATLALELGPELIRVNSVNPTNVDTPMLDNEHVRRLFMPHLDNPTRDDAATPGSAYHAFHVMPIPWVDPSDVSEAVLFLASEASRHVTGVALPIDAGLRIRKM</sequence>
<dbReference type="Pfam" id="PF00106">
    <property type="entry name" value="adh_short"/>
    <property type="match status" value="1"/>
</dbReference>
<dbReference type="Proteomes" id="UP000265581">
    <property type="component" value="Unassembled WGS sequence"/>
</dbReference>
<dbReference type="GO" id="GO:0016491">
    <property type="term" value="F:oxidoreductase activity"/>
    <property type="evidence" value="ECO:0007669"/>
    <property type="project" value="UniProtKB-KW"/>
</dbReference>
<keyword evidence="2" id="KW-0560">Oxidoreductase</keyword>
<evidence type="ECO:0000313" key="5">
    <source>
        <dbReference type="EMBL" id="REK72900.1"/>
    </source>
</evidence>
<dbReference type="NCBIfam" id="TIGR03971">
    <property type="entry name" value="SDR_subfam_1"/>
    <property type="match status" value="1"/>
</dbReference>
<evidence type="ECO:0000256" key="4">
    <source>
        <dbReference type="RuleBase" id="RU000363"/>
    </source>
</evidence>
<proteinExistence type="inferred from homology"/>
<organism evidence="5 6">
    <name type="scientific">Aeromicrobium endophyticum</name>
    <dbReference type="NCBI Taxonomy" id="2292704"/>
    <lineage>
        <taxon>Bacteria</taxon>
        <taxon>Bacillati</taxon>
        <taxon>Actinomycetota</taxon>
        <taxon>Actinomycetes</taxon>
        <taxon>Propionibacteriales</taxon>
        <taxon>Nocardioidaceae</taxon>
        <taxon>Aeromicrobium</taxon>
    </lineage>
</organism>
<dbReference type="CDD" id="cd05233">
    <property type="entry name" value="SDR_c"/>
    <property type="match status" value="1"/>
</dbReference>
<protein>
    <submittedName>
        <fullName evidence="5">NAD(P)-dependent oxidoreductase</fullName>
    </submittedName>
</protein>
<dbReference type="NCBIfam" id="NF009467">
    <property type="entry name" value="PRK12826.1-3"/>
    <property type="match status" value="1"/>
</dbReference>
<name>A0A371PBX5_9ACTN</name>
<dbReference type="PANTHER" id="PTHR24321">
    <property type="entry name" value="DEHYDROGENASES, SHORT CHAIN"/>
    <property type="match status" value="1"/>
</dbReference>
<dbReference type="InterPro" id="IPR023985">
    <property type="entry name" value="SDR_subfam_1"/>
</dbReference>
<dbReference type="InterPro" id="IPR036291">
    <property type="entry name" value="NAD(P)-bd_dom_sf"/>
</dbReference>